<dbReference type="GO" id="GO:0022857">
    <property type="term" value="F:transmembrane transporter activity"/>
    <property type="evidence" value="ECO:0007669"/>
    <property type="project" value="InterPro"/>
</dbReference>
<feature type="transmembrane region" description="Helical" evidence="7">
    <location>
        <begin position="284"/>
        <end position="303"/>
    </location>
</feature>
<feature type="transmembrane region" description="Helical" evidence="7">
    <location>
        <begin position="443"/>
        <end position="464"/>
    </location>
</feature>
<keyword evidence="3 7" id="KW-0812">Transmembrane</keyword>
<keyword evidence="5 7" id="KW-0472">Membrane</keyword>
<evidence type="ECO:0000259" key="8">
    <source>
        <dbReference type="PROSITE" id="PS50850"/>
    </source>
</evidence>
<keyword evidence="2" id="KW-0813">Transport</keyword>
<dbReference type="EMBL" id="MU839838">
    <property type="protein sequence ID" value="KAK1752834.1"/>
    <property type="molecule type" value="Genomic_DNA"/>
</dbReference>
<organism evidence="9 10">
    <name type="scientific">Echria macrotheca</name>
    <dbReference type="NCBI Taxonomy" id="438768"/>
    <lineage>
        <taxon>Eukaryota</taxon>
        <taxon>Fungi</taxon>
        <taxon>Dikarya</taxon>
        <taxon>Ascomycota</taxon>
        <taxon>Pezizomycotina</taxon>
        <taxon>Sordariomycetes</taxon>
        <taxon>Sordariomycetidae</taxon>
        <taxon>Sordariales</taxon>
        <taxon>Schizotheciaceae</taxon>
        <taxon>Echria</taxon>
    </lineage>
</organism>
<dbReference type="AlphaFoldDB" id="A0AAJ0F969"/>
<name>A0AAJ0F969_9PEZI</name>
<dbReference type="Gene3D" id="1.20.1250.20">
    <property type="entry name" value="MFS general substrate transporter like domains"/>
    <property type="match status" value="2"/>
</dbReference>
<feature type="transmembrane region" description="Helical" evidence="7">
    <location>
        <begin position="407"/>
        <end position="431"/>
    </location>
</feature>
<feature type="transmembrane region" description="Helical" evidence="7">
    <location>
        <begin position="347"/>
        <end position="367"/>
    </location>
</feature>
<evidence type="ECO:0000256" key="3">
    <source>
        <dbReference type="ARBA" id="ARBA00022692"/>
    </source>
</evidence>
<evidence type="ECO:0000256" key="2">
    <source>
        <dbReference type="ARBA" id="ARBA00022448"/>
    </source>
</evidence>
<dbReference type="GO" id="GO:0016020">
    <property type="term" value="C:membrane"/>
    <property type="evidence" value="ECO:0007669"/>
    <property type="project" value="UniProtKB-SubCell"/>
</dbReference>
<dbReference type="InterPro" id="IPR036259">
    <property type="entry name" value="MFS_trans_sf"/>
</dbReference>
<evidence type="ECO:0000313" key="9">
    <source>
        <dbReference type="EMBL" id="KAK1752834.1"/>
    </source>
</evidence>
<feature type="transmembrane region" description="Helical" evidence="7">
    <location>
        <begin position="47"/>
        <end position="66"/>
    </location>
</feature>
<feature type="transmembrane region" description="Helical" evidence="7">
    <location>
        <begin position="323"/>
        <end position="340"/>
    </location>
</feature>
<dbReference type="PROSITE" id="PS50850">
    <property type="entry name" value="MFS"/>
    <property type="match status" value="1"/>
</dbReference>
<evidence type="ECO:0000256" key="6">
    <source>
        <dbReference type="SAM" id="MobiDB-lite"/>
    </source>
</evidence>
<comment type="subcellular location">
    <subcellularLocation>
        <location evidence="1">Membrane</location>
        <topology evidence="1">Multi-pass membrane protein</topology>
    </subcellularLocation>
</comment>
<feature type="transmembrane region" description="Helical" evidence="7">
    <location>
        <begin position="373"/>
        <end position="395"/>
    </location>
</feature>
<evidence type="ECO:0000256" key="1">
    <source>
        <dbReference type="ARBA" id="ARBA00004141"/>
    </source>
</evidence>
<proteinExistence type="predicted"/>
<feature type="domain" description="Major facilitator superfamily (MFS) profile" evidence="8">
    <location>
        <begin position="48"/>
        <end position="471"/>
    </location>
</feature>
<dbReference type="SUPFAM" id="SSF103473">
    <property type="entry name" value="MFS general substrate transporter"/>
    <property type="match status" value="1"/>
</dbReference>
<feature type="region of interest" description="Disordered" evidence="6">
    <location>
        <begin position="1"/>
        <end position="31"/>
    </location>
</feature>
<feature type="compositionally biased region" description="Basic and acidic residues" evidence="6">
    <location>
        <begin position="1"/>
        <end position="14"/>
    </location>
</feature>
<evidence type="ECO:0000313" key="10">
    <source>
        <dbReference type="Proteomes" id="UP001239445"/>
    </source>
</evidence>
<feature type="transmembrane region" description="Helical" evidence="7">
    <location>
        <begin position="180"/>
        <end position="201"/>
    </location>
</feature>
<comment type="caution">
    <text evidence="9">The sequence shown here is derived from an EMBL/GenBank/DDBJ whole genome shotgun (WGS) entry which is preliminary data.</text>
</comment>
<feature type="transmembrane region" description="Helical" evidence="7">
    <location>
        <begin position="213"/>
        <end position="235"/>
    </location>
</feature>
<evidence type="ECO:0000256" key="7">
    <source>
        <dbReference type="SAM" id="Phobius"/>
    </source>
</evidence>
<feature type="transmembrane region" description="Helical" evidence="7">
    <location>
        <begin position="148"/>
        <end position="168"/>
    </location>
</feature>
<reference evidence="9" key="1">
    <citation type="submission" date="2023-06" db="EMBL/GenBank/DDBJ databases">
        <title>Genome-scale phylogeny and comparative genomics of the fungal order Sordariales.</title>
        <authorList>
            <consortium name="Lawrence Berkeley National Laboratory"/>
            <person name="Hensen N."/>
            <person name="Bonometti L."/>
            <person name="Westerberg I."/>
            <person name="Brannstrom I.O."/>
            <person name="Guillou S."/>
            <person name="Cros-Aarteil S."/>
            <person name="Calhoun S."/>
            <person name="Haridas S."/>
            <person name="Kuo A."/>
            <person name="Mondo S."/>
            <person name="Pangilinan J."/>
            <person name="Riley R."/>
            <person name="Labutti K."/>
            <person name="Andreopoulos B."/>
            <person name="Lipzen A."/>
            <person name="Chen C."/>
            <person name="Yanf M."/>
            <person name="Daum C."/>
            <person name="Ng V."/>
            <person name="Clum A."/>
            <person name="Steindorff A."/>
            <person name="Ohm R."/>
            <person name="Martin F."/>
            <person name="Silar P."/>
            <person name="Natvig D."/>
            <person name="Lalanne C."/>
            <person name="Gautier V."/>
            <person name="Ament-Velasquez S.L."/>
            <person name="Kruys A."/>
            <person name="Hutchinson M.I."/>
            <person name="Powell A.J."/>
            <person name="Barry K."/>
            <person name="Miller A.N."/>
            <person name="Grigoriev I.V."/>
            <person name="Debuchy R."/>
            <person name="Gladieux P."/>
            <person name="Thoren M.H."/>
            <person name="Johannesson H."/>
        </authorList>
    </citation>
    <scope>NUCLEOTIDE SEQUENCE</scope>
    <source>
        <strain evidence="9">PSN4</strain>
    </source>
</reference>
<dbReference type="PANTHER" id="PTHR43791:SF49">
    <property type="entry name" value="TRANSPORTER, PUTATIVE (AFU_ORTHOLOGUE AFUA_4G04250)-RELATED"/>
    <property type="match status" value="1"/>
</dbReference>
<keyword evidence="4 7" id="KW-1133">Transmembrane helix</keyword>
<keyword evidence="10" id="KW-1185">Reference proteome</keyword>
<feature type="transmembrane region" description="Helical" evidence="7">
    <location>
        <begin position="86"/>
        <end position="105"/>
    </location>
</feature>
<dbReference type="FunFam" id="1.20.1250.20:FF:000722">
    <property type="entry name" value="MFS general substrate transporter"/>
    <property type="match status" value="1"/>
</dbReference>
<dbReference type="PANTHER" id="PTHR43791">
    <property type="entry name" value="PERMEASE-RELATED"/>
    <property type="match status" value="1"/>
</dbReference>
<evidence type="ECO:0000256" key="5">
    <source>
        <dbReference type="ARBA" id="ARBA00023136"/>
    </source>
</evidence>
<dbReference type="InterPro" id="IPR011701">
    <property type="entry name" value="MFS"/>
</dbReference>
<protein>
    <submittedName>
        <fullName evidence="9">Major facilitator superfamily domain-containing protein</fullName>
    </submittedName>
</protein>
<gene>
    <name evidence="9" type="ORF">QBC47DRAFT_404191</name>
</gene>
<feature type="transmembrane region" description="Helical" evidence="7">
    <location>
        <begin position="121"/>
        <end position="142"/>
    </location>
</feature>
<evidence type="ECO:0000256" key="4">
    <source>
        <dbReference type="ARBA" id="ARBA00022989"/>
    </source>
</evidence>
<sequence length="486" mass="52510">MASDSARGDVEKLDPINGIESGKDEPSPTLSYTPAEERALVWKQDRLIVPLAATIYLLCFLDRSNIGNARLLNSSAGNDMQSEIHATQYQFNIALMAFLLGYAFFEVPSNILLKQLRPSRWLAFLMFSWGAITMGLGGVQSFPSTAGVRFLLGVFEAGLFPGLVYYLTFWYKSDERSVRIAFILASATLAGAFGGAIAYGIGHMNGAQGLSGWRWLFLIEGAPSCLSALAVWFFLPDYPDACGILNERDKEIAAARLHIEGSKSHHKSMTWKDAKSTLTDWRLYGHYLVYFGVSVPFSSLSLFSPTITAGLGYKDLTAQLMTVPPYAVAYVVTVFSAWAVDHYSVRLVGVAVLALIGAIGFLTSGLLSPDAYLPRYGCLILAASGAFGCVPPLLGSLTSNIHSTASVGLAVAINVGFGAGIGQIIGVFIFPSEESKRGFPTGHFTNAGFLFGVAAGSIALRVYYGMANRALLRRQQAGEEVRFFKL</sequence>
<dbReference type="Proteomes" id="UP001239445">
    <property type="component" value="Unassembled WGS sequence"/>
</dbReference>
<dbReference type="Pfam" id="PF07690">
    <property type="entry name" value="MFS_1"/>
    <property type="match status" value="1"/>
</dbReference>
<accession>A0AAJ0F969</accession>
<dbReference type="InterPro" id="IPR020846">
    <property type="entry name" value="MFS_dom"/>
</dbReference>